<dbReference type="Proteomes" id="UP001225378">
    <property type="component" value="Chromosome"/>
</dbReference>
<name>A0AAU7NQB4_9GAMM</name>
<feature type="coiled-coil region" evidence="1">
    <location>
        <begin position="515"/>
        <end position="684"/>
    </location>
</feature>
<keyword evidence="3" id="KW-1185">Reference proteome</keyword>
<protein>
    <recommendedName>
        <fullName evidence="4">Chromosome segregation ATPase</fullName>
    </recommendedName>
</protein>
<reference evidence="2 3" key="1">
    <citation type="journal article" date="2024" name="Microbiology">
        <title>Methylomarinum rosea sp. nov., a novel halophilic methanotrophic bacterium from the hypersaline Lake Elton.</title>
        <authorList>
            <person name="Suleimanov R.Z."/>
            <person name="Oshkin I.Y."/>
            <person name="Danilova O.V."/>
            <person name="Suzina N.E."/>
            <person name="Dedysh S.N."/>
        </authorList>
    </citation>
    <scope>NUCLEOTIDE SEQUENCE [LARGE SCALE GENOMIC DNA]</scope>
    <source>
        <strain evidence="2 3">Ch1-1</strain>
    </source>
</reference>
<evidence type="ECO:0000313" key="3">
    <source>
        <dbReference type="Proteomes" id="UP001225378"/>
    </source>
</evidence>
<proteinExistence type="predicted"/>
<gene>
    <name evidence="2" type="ORF">Q9L42_012385</name>
</gene>
<evidence type="ECO:0000313" key="2">
    <source>
        <dbReference type="EMBL" id="XBS19163.1"/>
    </source>
</evidence>
<accession>A0AAU7NQB4</accession>
<dbReference type="AlphaFoldDB" id="A0AAU7NQB4"/>
<organism evidence="2 3">
    <name type="scientific">Methylomarinum roseum</name>
    <dbReference type="NCBI Taxonomy" id="3067653"/>
    <lineage>
        <taxon>Bacteria</taxon>
        <taxon>Pseudomonadati</taxon>
        <taxon>Pseudomonadota</taxon>
        <taxon>Gammaproteobacteria</taxon>
        <taxon>Methylococcales</taxon>
        <taxon>Methylococcaceae</taxon>
        <taxon>Methylomarinum</taxon>
    </lineage>
</organism>
<feature type="coiled-coil region" evidence="1">
    <location>
        <begin position="360"/>
        <end position="413"/>
    </location>
</feature>
<evidence type="ECO:0000256" key="1">
    <source>
        <dbReference type="SAM" id="Coils"/>
    </source>
</evidence>
<dbReference type="KEGG" id="mech:Q9L42_012385"/>
<keyword evidence="1" id="KW-0175">Coiled coil</keyword>
<dbReference type="RefSeq" id="WP_349431155.1">
    <property type="nucleotide sequence ID" value="NZ_CP157743.1"/>
</dbReference>
<sequence length="970" mass="110740">MLENLELLEKKTAYAVNKLIAINSISYCYVELPIDRHCALFGRNNLGKTSLLNALKLHLFPEISFNDCKGKFAFKSSKGELYSSEDSYSYYFPSDSSFLILEAENIHGPFCLILFKSNSSFGYQRLALPCAYDEIRGQFWDIDNTEINNGLGSPVADLGIPKILALYQQYKAAGAVILKTKKDIKDKLFSHSPLQRAKGRYCLVPLKEGGMERELSAFRQLMNFTFEIAKTDTKGLTDTFATIIESGKINTQDKLHQDLQVIMDDYNELRQSQDKLKAIANYRDDFSQLQTMHQRRNEQRQAFAATFAAYDVCLRNTETECRRLVGQLEPEVDRLYASQQRLGQQDIELQKQHSELGGQLKTLNKDSQQLKLAVEQFENIHNQYPEASLIELRKLLQDREEALKQKIDHLQDNQQAIAALSAKVGVQKSKNAERSRKKQALEQYQQLLVSQLDEHSAAVLSNLNRQFAELIVDVDGRQRETIERFADLFSIEANGLNFLGAAFGSEPVKSPQQFKEQLQGELVQLDQALLQLDREILELQKIASASGDAQQQQLQQAEQERIKIHEQLLIVNGIESTRQQQQARTVEIEELENARGQLEKDRERIQVELEQNRSEHAAGKEKLLALHKRLKEATALIQRLQSLKPPEANTAEFKSVDSVTAADLSELEGERAKLVKLKEGLDENINIFVQCGHFHLPVEIAYSSYSDEQQEAILVALNNTFVALPHQLETLQSRVIEHNKMTGAKISELTGNRSHIRAFINKVNKQFEHYPVSNLQDIRVEIELDPRFEELIDELEQTNLNTTDIHDDALYQRLNAFCEDFFTGVRDNRILEMGKIIKNVKYSYRKAHRDQREDKDQSTGTNALINCTLLTILLGDLLAQDSKLTLPVIFDEFTALDEYNQRTAIKAAGEHGFALFCASPTDTAEVVSVVDYYIHLDDFHVNTLYDASGERDVVFHHFQERLYQETERPA</sequence>
<evidence type="ECO:0008006" key="4">
    <source>
        <dbReference type="Google" id="ProtNLM"/>
    </source>
</evidence>
<dbReference type="EMBL" id="CP157743">
    <property type="protein sequence ID" value="XBS19163.1"/>
    <property type="molecule type" value="Genomic_DNA"/>
</dbReference>